<evidence type="ECO:0000259" key="15">
    <source>
        <dbReference type="PROSITE" id="PS51194"/>
    </source>
</evidence>
<sequence length="965" mass="108344">MDSDSDSDASHISATPPRNSNPDPPKHTFRVSPSLKSNPKSKSTLRNPRKPNPKSKSTLRNPREPEPKSEPKPSNPPPEVFPSVELSNPHALSVVNIRQPAGLPNRSSSFSRLVMSRRSSFDPSEFQNGGKFTACDESIDSSADGRSSLNGPPKPMNVHPNQIGPEAPAEQPKRRECGGDGKNRSFDEAIGTNGMISSREKVKPKRVHPNWIGFDAPVEPPKRLKCSREGNFVRLNINGRGRRFTFMNRKRRSSFSYRGRRSRPRPVARKSDTPEGEDSVLDSPVEQRKSTNCSNQLLDETVMAIREDPSDENFQKLLKLTHGYNSFREGQLEAIRRVVLGESTMLILPTGAGKSLCYELPALILPGVTLVVSPLVALMIDQLRKLPSLIPGGLLSSAQTNDEASETLQKLHEGNIKVLFVSPERFLNAEFLSIFVDGLSISLLVIDEAHCISEWSHNFRPSYLRLKTSILRTKLTVQCILAMTATATTKTFHDIMCSLEIQQRNLIRVCHVRDNLQLFVTWSENRQDLLLLMKASPLVDMHSIIVYCKFQTETDLVSKYLCDNNISAKAYHSGIPAKNRSRIQELFCSNKIRVVVATVAFGMGLDKSDVQAVIHYCMPESLEEYVQETGRAGRDGKLSYCHLLLDTTTYYKLRSLSYSDGVDEYTIGKFLSQVFSSDDHLTGQVCSLVKESISRKFDMKEQVLLTILTQLEIGDEQYLVLLPQLNVTCSLYFHKTSPSLLSDKDILIASIVKKSEVKDGHYDFDIPTISNNVRMKPADLLNRLQHLKSLGEVTYELKDPAFCYTIVKKPDDFCSLSVDLTKRLSQVENCKIQKIDAMFSVAWSAVKECKCINGCSNSLHSACIQRKILDYFDGRHDLLDNIVSLKMTRSSPFLRADIKVFLQSNSYTNFTPRAVARIMHGIPSPAYPSSTWSKSHFWGRYVELDFAVVMEAAKVELLNFVGKHD</sequence>
<dbReference type="InterPro" id="IPR004589">
    <property type="entry name" value="DNA_helicase_ATP-dep_RecQ"/>
</dbReference>
<comment type="similarity">
    <text evidence="2">Belongs to the helicase family. RecQ subfamily.</text>
</comment>
<keyword evidence="7" id="KW-0238">DNA-binding</keyword>
<feature type="region of interest" description="Disordered" evidence="13">
    <location>
        <begin position="1"/>
        <end position="85"/>
    </location>
</feature>
<dbReference type="GO" id="GO:0005634">
    <property type="term" value="C:nucleus"/>
    <property type="evidence" value="ECO:0007669"/>
    <property type="project" value="UniProtKB-SubCell"/>
</dbReference>
<name>A0AAQ3KXZ3_9LILI</name>
<dbReference type="EMBL" id="CP136896">
    <property type="protein sequence ID" value="WOL14351.1"/>
    <property type="molecule type" value="Genomic_DNA"/>
</dbReference>
<dbReference type="PANTHER" id="PTHR13710">
    <property type="entry name" value="DNA HELICASE RECQ FAMILY MEMBER"/>
    <property type="match status" value="1"/>
</dbReference>
<feature type="region of interest" description="Disordered" evidence="13">
    <location>
        <begin position="244"/>
        <end position="291"/>
    </location>
</feature>
<dbReference type="SMART" id="SM00487">
    <property type="entry name" value="DEXDc"/>
    <property type="match status" value="1"/>
</dbReference>
<keyword evidence="4" id="KW-0378">Hydrolase</keyword>
<dbReference type="InterPro" id="IPR002464">
    <property type="entry name" value="DNA/RNA_helicase_DEAH_CS"/>
</dbReference>
<evidence type="ECO:0000256" key="1">
    <source>
        <dbReference type="ARBA" id="ARBA00004123"/>
    </source>
</evidence>
<keyword evidence="8" id="KW-0413">Isomerase</keyword>
<evidence type="ECO:0000313" key="16">
    <source>
        <dbReference type="EMBL" id="WOL14351.1"/>
    </source>
</evidence>
<keyword evidence="6" id="KW-0067">ATP-binding</keyword>
<comment type="catalytic activity">
    <reaction evidence="10">
        <text>Couples ATP hydrolysis with the unwinding of duplex DNA by translocating in the 3'-5' direction.</text>
        <dbReference type="EC" id="5.6.2.4"/>
    </reaction>
</comment>
<keyword evidence="17" id="KW-1185">Reference proteome</keyword>
<dbReference type="GO" id="GO:0000724">
    <property type="term" value="P:double-strand break repair via homologous recombination"/>
    <property type="evidence" value="ECO:0007669"/>
    <property type="project" value="TreeGrafter"/>
</dbReference>
<evidence type="ECO:0000313" key="17">
    <source>
        <dbReference type="Proteomes" id="UP001327560"/>
    </source>
</evidence>
<evidence type="ECO:0000259" key="14">
    <source>
        <dbReference type="PROSITE" id="PS51192"/>
    </source>
</evidence>
<feature type="region of interest" description="Disordered" evidence="13">
    <location>
        <begin position="120"/>
        <end position="191"/>
    </location>
</feature>
<dbReference type="PROSITE" id="PS51194">
    <property type="entry name" value="HELICASE_CTER"/>
    <property type="match status" value="1"/>
</dbReference>
<dbReference type="PROSITE" id="PS51192">
    <property type="entry name" value="HELICASE_ATP_BIND_1"/>
    <property type="match status" value="1"/>
</dbReference>
<feature type="compositionally biased region" description="Basic residues" evidence="13">
    <location>
        <begin position="244"/>
        <end position="268"/>
    </location>
</feature>
<feature type="compositionally biased region" description="Basic and acidic residues" evidence="13">
    <location>
        <begin position="171"/>
        <end position="187"/>
    </location>
</feature>
<evidence type="ECO:0000256" key="12">
    <source>
        <dbReference type="ARBA" id="ARBA00049360"/>
    </source>
</evidence>
<dbReference type="FunFam" id="3.40.50.300:FF:001334">
    <property type="entry name" value="ATP-dependent DNA helicase Q-like 5"/>
    <property type="match status" value="1"/>
</dbReference>
<dbReference type="GO" id="GO:0016787">
    <property type="term" value="F:hydrolase activity"/>
    <property type="evidence" value="ECO:0007669"/>
    <property type="project" value="UniProtKB-KW"/>
</dbReference>
<dbReference type="GO" id="GO:0009378">
    <property type="term" value="F:four-way junction helicase activity"/>
    <property type="evidence" value="ECO:0007669"/>
    <property type="project" value="TreeGrafter"/>
</dbReference>
<dbReference type="PROSITE" id="PS00690">
    <property type="entry name" value="DEAH_ATP_HELICASE"/>
    <property type="match status" value="1"/>
</dbReference>
<evidence type="ECO:0000256" key="6">
    <source>
        <dbReference type="ARBA" id="ARBA00022840"/>
    </source>
</evidence>
<protein>
    <recommendedName>
        <fullName evidence="11">DNA 3'-5' helicase</fullName>
        <ecNumber evidence="11">5.6.2.4</ecNumber>
    </recommendedName>
</protein>
<evidence type="ECO:0000256" key="9">
    <source>
        <dbReference type="ARBA" id="ARBA00023242"/>
    </source>
</evidence>
<dbReference type="CDD" id="cd18794">
    <property type="entry name" value="SF2_C_RecQ"/>
    <property type="match status" value="1"/>
</dbReference>
<dbReference type="AlphaFoldDB" id="A0AAQ3KXZ3"/>
<evidence type="ECO:0000256" key="2">
    <source>
        <dbReference type="ARBA" id="ARBA00005446"/>
    </source>
</evidence>
<evidence type="ECO:0000256" key="3">
    <source>
        <dbReference type="ARBA" id="ARBA00022741"/>
    </source>
</evidence>
<dbReference type="InterPro" id="IPR027417">
    <property type="entry name" value="P-loop_NTPase"/>
</dbReference>
<accession>A0AAQ3KXZ3</accession>
<dbReference type="SMART" id="SM00490">
    <property type="entry name" value="HELICc"/>
    <property type="match status" value="1"/>
</dbReference>
<feature type="domain" description="Helicase C-terminal" evidence="15">
    <location>
        <begin position="534"/>
        <end position="682"/>
    </location>
</feature>
<keyword evidence="5 16" id="KW-0347">Helicase</keyword>
<dbReference type="SUPFAM" id="SSF52540">
    <property type="entry name" value="P-loop containing nucleoside triphosphate hydrolases"/>
    <property type="match status" value="1"/>
</dbReference>
<dbReference type="GO" id="GO:0003677">
    <property type="term" value="F:DNA binding"/>
    <property type="evidence" value="ECO:0007669"/>
    <property type="project" value="UniProtKB-KW"/>
</dbReference>
<dbReference type="NCBIfam" id="TIGR00614">
    <property type="entry name" value="recQ_fam"/>
    <property type="match status" value="1"/>
</dbReference>
<keyword evidence="9" id="KW-0539">Nucleus</keyword>
<evidence type="ECO:0000256" key="13">
    <source>
        <dbReference type="SAM" id="MobiDB-lite"/>
    </source>
</evidence>
<proteinExistence type="inferred from homology"/>
<feature type="domain" description="Helicase ATP-binding" evidence="14">
    <location>
        <begin position="335"/>
        <end position="505"/>
    </location>
</feature>
<dbReference type="FunFam" id="3.40.50.300:FF:000772">
    <property type="entry name" value="ATP-dependent DNA helicase Q4"/>
    <property type="match status" value="1"/>
</dbReference>
<evidence type="ECO:0000256" key="7">
    <source>
        <dbReference type="ARBA" id="ARBA00023125"/>
    </source>
</evidence>
<dbReference type="EC" id="5.6.2.4" evidence="11"/>
<gene>
    <name evidence="16" type="ORF">Cni_G23131</name>
</gene>
<evidence type="ECO:0000256" key="4">
    <source>
        <dbReference type="ARBA" id="ARBA00022801"/>
    </source>
</evidence>
<dbReference type="Pfam" id="PF00271">
    <property type="entry name" value="Helicase_C"/>
    <property type="match status" value="1"/>
</dbReference>
<organism evidence="16 17">
    <name type="scientific">Canna indica</name>
    <name type="common">Indian-shot</name>
    <dbReference type="NCBI Taxonomy" id="4628"/>
    <lineage>
        <taxon>Eukaryota</taxon>
        <taxon>Viridiplantae</taxon>
        <taxon>Streptophyta</taxon>
        <taxon>Embryophyta</taxon>
        <taxon>Tracheophyta</taxon>
        <taxon>Spermatophyta</taxon>
        <taxon>Magnoliopsida</taxon>
        <taxon>Liliopsida</taxon>
        <taxon>Zingiberales</taxon>
        <taxon>Cannaceae</taxon>
        <taxon>Canna</taxon>
    </lineage>
</organism>
<dbReference type="GO" id="GO:0043138">
    <property type="term" value="F:3'-5' DNA helicase activity"/>
    <property type="evidence" value="ECO:0007669"/>
    <property type="project" value="UniProtKB-EC"/>
</dbReference>
<dbReference type="Proteomes" id="UP001327560">
    <property type="component" value="Chromosome 7"/>
</dbReference>
<evidence type="ECO:0000256" key="8">
    <source>
        <dbReference type="ARBA" id="ARBA00023235"/>
    </source>
</evidence>
<dbReference type="GO" id="GO:0005524">
    <property type="term" value="F:ATP binding"/>
    <property type="evidence" value="ECO:0007669"/>
    <property type="project" value="UniProtKB-KW"/>
</dbReference>
<evidence type="ECO:0000256" key="5">
    <source>
        <dbReference type="ARBA" id="ARBA00022806"/>
    </source>
</evidence>
<feature type="compositionally biased region" description="Basic and acidic residues" evidence="13">
    <location>
        <begin position="61"/>
        <end position="71"/>
    </location>
</feature>
<feature type="compositionally biased region" description="Low complexity" evidence="13">
    <location>
        <begin position="32"/>
        <end position="42"/>
    </location>
</feature>
<keyword evidence="3" id="KW-0547">Nucleotide-binding</keyword>
<comment type="subcellular location">
    <subcellularLocation>
        <location evidence="1">Nucleus</location>
    </subcellularLocation>
</comment>
<dbReference type="InterPro" id="IPR014001">
    <property type="entry name" value="Helicase_ATP-bd"/>
</dbReference>
<feature type="compositionally biased region" description="Polar residues" evidence="13">
    <location>
        <begin position="12"/>
        <end position="21"/>
    </location>
</feature>
<dbReference type="Pfam" id="PF00270">
    <property type="entry name" value="DEAD"/>
    <property type="match status" value="1"/>
</dbReference>
<dbReference type="InterPro" id="IPR011545">
    <property type="entry name" value="DEAD/DEAH_box_helicase_dom"/>
</dbReference>
<feature type="compositionally biased region" description="Polar residues" evidence="13">
    <location>
        <begin position="140"/>
        <end position="150"/>
    </location>
</feature>
<dbReference type="PANTHER" id="PTHR13710:SF108">
    <property type="entry name" value="ATP-DEPENDENT DNA HELICASE Q4"/>
    <property type="match status" value="1"/>
</dbReference>
<dbReference type="InterPro" id="IPR001650">
    <property type="entry name" value="Helicase_C-like"/>
</dbReference>
<dbReference type="GO" id="GO:0005737">
    <property type="term" value="C:cytoplasm"/>
    <property type="evidence" value="ECO:0007669"/>
    <property type="project" value="TreeGrafter"/>
</dbReference>
<dbReference type="GO" id="GO:0005694">
    <property type="term" value="C:chromosome"/>
    <property type="evidence" value="ECO:0007669"/>
    <property type="project" value="TreeGrafter"/>
</dbReference>
<dbReference type="Gene3D" id="3.40.50.300">
    <property type="entry name" value="P-loop containing nucleotide triphosphate hydrolases"/>
    <property type="match status" value="2"/>
</dbReference>
<evidence type="ECO:0000256" key="11">
    <source>
        <dbReference type="ARBA" id="ARBA00034808"/>
    </source>
</evidence>
<evidence type="ECO:0000256" key="10">
    <source>
        <dbReference type="ARBA" id="ARBA00034617"/>
    </source>
</evidence>
<reference evidence="16 17" key="1">
    <citation type="submission" date="2023-10" db="EMBL/GenBank/DDBJ databases">
        <title>Chromosome-scale genome assembly provides insights into flower coloration mechanisms of Canna indica.</title>
        <authorList>
            <person name="Li C."/>
        </authorList>
    </citation>
    <scope>NUCLEOTIDE SEQUENCE [LARGE SCALE GENOMIC DNA]</scope>
    <source>
        <tissue evidence="16">Flower</tissue>
    </source>
</reference>
<comment type="catalytic activity">
    <reaction evidence="12">
        <text>ATP + H2O = ADP + phosphate + H(+)</text>
        <dbReference type="Rhea" id="RHEA:13065"/>
        <dbReference type="ChEBI" id="CHEBI:15377"/>
        <dbReference type="ChEBI" id="CHEBI:15378"/>
        <dbReference type="ChEBI" id="CHEBI:30616"/>
        <dbReference type="ChEBI" id="CHEBI:43474"/>
        <dbReference type="ChEBI" id="CHEBI:456216"/>
    </reaction>
</comment>